<dbReference type="EMBL" id="JAPDMZ010000008">
    <property type="protein sequence ID" value="KAK0557117.1"/>
    <property type="molecule type" value="Genomic_DNA"/>
</dbReference>
<feature type="domain" description="4'-phosphopantetheinyl transferase" evidence="2">
    <location>
        <begin position="2"/>
        <end position="34"/>
    </location>
</feature>
<evidence type="ECO:0000313" key="3">
    <source>
        <dbReference type="EMBL" id="KAK0557117.1"/>
    </source>
</evidence>
<accession>A0AAN6GV95</accession>
<dbReference type="Proteomes" id="UP001176517">
    <property type="component" value="Unassembled WGS sequence"/>
</dbReference>
<dbReference type="AlphaFoldDB" id="A0AAN6GV95"/>
<protein>
    <recommendedName>
        <fullName evidence="2">4'-phosphopantetheinyl transferase domain-containing protein</fullName>
    </recommendedName>
</protein>
<proteinExistence type="predicted"/>
<keyword evidence="4" id="KW-1185">Reference proteome</keyword>
<evidence type="ECO:0000313" key="4">
    <source>
        <dbReference type="Proteomes" id="UP001176517"/>
    </source>
</evidence>
<reference evidence="3" key="1">
    <citation type="journal article" date="2023" name="PhytoFront">
        <title>Draft Genome Resources of Seven Strains of Tilletia horrida, Causal Agent of Kernel Smut of Rice.</title>
        <authorList>
            <person name="Khanal S."/>
            <person name="Antony Babu S."/>
            <person name="Zhou X.G."/>
        </authorList>
    </citation>
    <scope>NUCLEOTIDE SEQUENCE</scope>
    <source>
        <strain evidence="3">TX6</strain>
    </source>
</reference>
<evidence type="ECO:0000256" key="1">
    <source>
        <dbReference type="ARBA" id="ARBA00022679"/>
    </source>
</evidence>
<name>A0AAN6GV95_9BASI</name>
<sequence>MQWLGLRWAAKEAAYKALYPEYRLKWHDVQISKSIPSSPPPSHPWSSGLAATQSFISPKPSLTWSGSVQGSHDESKLSLPVMHLSVSHDGDYLLAFVVAEQSK</sequence>
<dbReference type="Pfam" id="PF01648">
    <property type="entry name" value="ACPS"/>
    <property type="match status" value="1"/>
</dbReference>
<comment type="caution">
    <text evidence="3">The sequence shown here is derived from an EMBL/GenBank/DDBJ whole genome shotgun (WGS) entry which is preliminary data.</text>
</comment>
<gene>
    <name evidence="3" type="ORF">OC846_000764</name>
</gene>
<dbReference type="GO" id="GO:0008897">
    <property type="term" value="F:holo-[acyl-carrier-protein] synthase activity"/>
    <property type="evidence" value="ECO:0007669"/>
    <property type="project" value="InterPro"/>
</dbReference>
<dbReference type="SUPFAM" id="SSF56214">
    <property type="entry name" value="4'-phosphopantetheinyl transferase"/>
    <property type="match status" value="1"/>
</dbReference>
<evidence type="ECO:0000259" key="2">
    <source>
        <dbReference type="Pfam" id="PF01648"/>
    </source>
</evidence>
<organism evidence="3 4">
    <name type="scientific">Tilletia horrida</name>
    <dbReference type="NCBI Taxonomy" id="155126"/>
    <lineage>
        <taxon>Eukaryota</taxon>
        <taxon>Fungi</taxon>
        <taxon>Dikarya</taxon>
        <taxon>Basidiomycota</taxon>
        <taxon>Ustilaginomycotina</taxon>
        <taxon>Exobasidiomycetes</taxon>
        <taxon>Tilletiales</taxon>
        <taxon>Tilletiaceae</taxon>
        <taxon>Tilletia</taxon>
    </lineage>
</organism>
<dbReference type="GO" id="GO:0000287">
    <property type="term" value="F:magnesium ion binding"/>
    <property type="evidence" value="ECO:0007669"/>
    <property type="project" value="InterPro"/>
</dbReference>
<dbReference type="InterPro" id="IPR037143">
    <property type="entry name" value="4-PPantetheinyl_Trfase_dom_sf"/>
</dbReference>
<dbReference type="Gene3D" id="3.90.470.20">
    <property type="entry name" value="4'-phosphopantetheinyl transferase domain"/>
    <property type="match status" value="1"/>
</dbReference>
<dbReference type="InterPro" id="IPR008278">
    <property type="entry name" value="4-PPantetheinyl_Trfase_dom"/>
</dbReference>
<keyword evidence="1" id="KW-0808">Transferase</keyword>